<comment type="subcellular location">
    <subcellularLocation>
        <location evidence="2">Cytoplasm</location>
    </subcellularLocation>
</comment>
<dbReference type="NCBIfam" id="NF000648">
    <property type="entry name" value="PRK00026.1"/>
    <property type="match status" value="1"/>
</dbReference>
<name>A0AA35RH21_GEOBA</name>
<organism evidence="17 18">
    <name type="scientific">Geodia barretti</name>
    <name type="common">Barrett's horny sponge</name>
    <dbReference type="NCBI Taxonomy" id="519541"/>
    <lineage>
        <taxon>Eukaryota</taxon>
        <taxon>Metazoa</taxon>
        <taxon>Porifera</taxon>
        <taxon>Demospongiae</taxon>
        <taxon>Heteroscleromorpha</taxon>
        <taxon>Tetractinellida</taxon>
        <taxon>Astrophorina</taxon>
        <taxon>Geodiidae</taxon>
        <taxon>Geodia</taxon>
    </lineage>
</organism>
<comment type="caution">
    <text evidence="17">The sequence shown here is derived from an EMBL/GenBank/DDBJ whole genome shotgun (WGS) entry which is preliminary data.</text>
</comment>
<dbReference type="PANTHER" id="PTHR46417:SF1">
    <property type="entry name" value="TRNA (GUANINE-N(1)-)-METHYLTRANSFERASE"/>
    <property type="match status" value="1"/>
</dbReference>
<accession>A0AA35RH21</accession>
<evidence type="ECO:0000313" key="17">
    <source>
        <dbReference type="EMBL" id="CAI8011338.1"/>
    </source>
</evidence>
<sequence>MRFHVVTLFPEAFEGATSYSILGRAVHRGLVSVTVTDIRKFTFDRHGTADDYQFGGGPGMVMKPEPIFRAVEDVLESLPPEEPDLIPILLMSPQGEQLNQRLIDELAVAPDIVIVCGHYAGVDERIRTGLATHEISIGDYVLTGGELAAMVVIDAVSRFIPDVVGSAENVHEDSITSGLLQHPLYTRPVEFRGMTTPEVLRSGNHAEIARWRGRQQSLERTLRLRPDLLRFAELSNSDRIYLEQLGWSGESGDPSNNPADQARERQALDR</sequence>
<evidence type="ECO:0000256" key="9">
    <source>
        <dbReference type="ARBA" id="ARBA00022679"/>
    </source>
</evidence>
<keyword evidence="7" id="KW-0963">Cytoplasm</keyword>
<dbReference type="GO" id="GO:0052906">
    <property type="term" value="F:tRNA (guanine(37)-N1)-methyltransferase activity"/>
    <property type="evidence" value="ECO:0007669"/>
    <property type="project" value="UniProtKB-EC"/>
</dbReference>
<dbReference type="Pfam" id="PF01746">
    <property type="entry name" value="tRNA_m1G_MT"/>
    <property type="match status" value="1"/>
</dbReference>
<evidence type="ECO:0000256" key="8">
    <source>
        <dbReference type="ARBA" id="ARBA00022603"/>
    </source>
</evidence>
<dbReference type="CDD" id="cd18080">
    <property type="entry name" value="TrmD-like"/>
    <property type="match status" value="1"/>
</dbReference>
<keyword evidence="18" id="KW-1185">Reference proteome</keyword>
<comment type="similarity">
    <text evidence="3">Belongs to the RNA methyltransferase TrmD family.</text>
</comment>
<dbReference type="Gene3D" id="3.40.1280.10">
    <property type="match status" value="1"/>
</dbReference>
<evidence type="ECO:0000256" key="13">
    <source>
        <dbReference type="ARBA" id="ARBA00033392"/>
    </source>
</evidence>
<evidence type="ECO:0000256" key="15">
    <source>
        <dbReference type="SAM" id="MobiDB-lite"/>
    </source>
</evidence>
<dbReference type="InterPro" id="IPR016009">
    <property type="entry name" value="tRNA_MeTrfase_TRMD/TRM10"/>
</dbReference>
<dbReference type="AlphaFoldDB" id="A0AA35RH21"/>
<keyword evidence="8" id="KW-0489">Methyltransferase</keyword>
<dbReference type="SUPFAM" id="SSF75217">
    <property type="entry name" value="alpha/beta knot"/>
    <property type="match status" value="1"/>
</dbReference>
<dbReference type="InterPro" id="IPR029028">
    <property type="entry name" value="Alpha/beta_knot_MTases"/>
</dbReference>
<evidence type="ECO:0000256" key="12">
    <source>
        <dbReference type="ARBA" id="ARBA00029736"/>
    </source>
</evidence>
<evidence type="ECO:0000259" key="16">
    <source>
        <dbReference type="Pfam" id="PF01746"/>
    </source>
</evidence>
<evidence type="ECO:0000256" key="2">
    <source>
        <dbReference type="ARBA" id="ARBA00004496"/>
    </source>
</evidence>
<evidence type="ECO:0000256" key="6">
    <source>
        <dbReference type="ARBA" id="ARBA00014679"/>
    </source>
</evidence>
<feature type="compositionally biased region" description="Basic and acidic residues" evidence="15">
    <location>
        <begin position="261"/>
        <end position="270"/>
    </location>
</feature>
<dbReference type="Gene3D" id="1.10.1270.20">
    <property type="entry name" value="tRNA(m1g37)methyltransferase, domain 2"/>
    <property type="match status" value="1"/>
</dbReference>
<dbReference type="EC" id="2.1.1.228" evidence="5"/>
<evidence type="ECO:0000256" key="3">
    <source>
        <dbReference type="ARBA" id="ARBA00007630"/>
    </source>
</evidence>
<evidence type="ECO:0000313" key="18">
    <source>
        <dbReference type="Proteomes" id="UP001174909"/>
    </source>
</evidence>
<dbReference type="PANTHER" id="PTHR46417">
    <property type="entry name" value="TRNA (GUANINE-N(1)-)-METHYLTRANSFERASE"/>
    <property type="match status" value="1"/>
</dbReference>
<dbReference type="GO" id="GO:0002939">
    <property type="term" value="P:tRNA N1-guanine methylation"/>
    <property type="evidence" value="ECO:0007669"/>
    <property type="project" value="TreeGrafter"/>
</dbReference>
<comment type="function">
    <text evidence="1">Specifically methylates guanosine-37 in various tRNAs.</text>
</comment>
<feature type="domain" description="tRNA methyltransferase TRMD/TRM10-type" evidence="16">
    <location>
        <begin position="1"/>
        <end position="229"/>
    </location>
</feature>
<keyword evidence="11" id="KW-0819">tRNA processing</keyword>
<evidence type="ECO:0000256" key="5">
    <source>
        <dbReference type="ARBA" id="ARBA00012807"/>
    </source>
</evidence>
<dbReference type="Proteomes" id="UP001174909">
    <property type="component" value="Unassembled WGS sequence"/>
</dbReference>
<protein>
    <recommendedName>
        <fullName evidence="6">tRNA (guanine-N(1)-)-methyltransferase</fullName>
        <ecNumber evidence="5">2.1.1.228</ecNumber>
    </recommendedName>
    <alternativeName>
        <fullName evidence="12">M1G-methyltransferase</fullName>
    </alternativeName>
    <alternativeName>
        <fullName evidence="13">tRNA [GM37] methyltransferase</fullName>
    </alternativeName>
</protein>
<dbReference type="InterPro" id="IPR023148">
    <property type="entry name" value="tRNA_m1G_MeTrfase_C_sf"/>
</dbReference>
<keyword evidence="9" id="KW-0808">Transferase</keyword>
<dbReference type="FunFam" id="3.40.1280.10:FF:000001">
    <property type="entry name" value="tRNA (guanine-N(1)-)-methyltransferase"/>
    <property type="match status" value="1"/>
</dbReference>
<gene>
    <name evidence="17" type="ORF">GBAR_LOCUS7334</name>
</gene>
<evidence type="ECO:0000256" key="14">
    <source>
        <dbReference type="ARBA" id="ARBA00047783"/>
    </source>
</evidence>
<comment type="catalytic activity">
    <reaction evidence="14">
        <text>guanosine(37) in tRNA + S-adenosyl-L-methionine = N(1)-methylguanosine(37) in tRNA + S-adenosyl-L-homocysteine + H(+)</text>
        <dbReference type="Rhea" id="RHEA:36899"/>
        <dbReference type="Rhea" id="RHEA-COMP:10145"/>
        <dbReference type="Rhea" id="RHEA-COMP:10147"/>
        <dbReference type="ChEBI" id="CHEBI:15378"/>
        <dbReference type="ChEBI" id="CHEBI:57856"/>
        <dbReference type="ChEBI" id="CHEBI:59789"/>
        <dbReference type="ChEBI" id="CHEBI:73542"/>
        <dbReference type="ChEBI" id="CHEBI:74269"/>
        <dbReference type="EC" id="2.1.1.228"/>
    </reaction>
</comment>
<comment type="subunit">
    <text evidence="4">Homodimer.</text>
</comment>
<dbReference type="GO" id="GO:0005829">
    <property type="term" value="C:cytosol"/>
    <property type="evidence" value="ECO:0007669"/>
    <property type="project" value="TreeGrafter"/>
</dbReference>
<dbReference type="EMBL" id="CASHTH010001096">
    <property type="protein sequence ID" value="CAI8011338.1"/>
    <property type="molecule type" value="Genomic_DNA"/>
</dbReference>
<dbReference type="NCBIfam" id="TIGR00088">
    <property type="entry name" value="trmD"/>
    <property type="match status" value="1"/>
</dbReference>
<evidence type="ECO:0000256" key="10">
    <source>
        <dbReference type="ARBA" id="ARBA00022691"/>
    </source>
</evidence>
<feature type="region of interest" description="Disordered" evidence="15">
    <location>
        <begin position="246"/>
        <end position="270"/>
    </location>
</feature>
<evidence type="ECO:0000256" key="4">
    <source>
        <dbReference type="ARBA" id="ARBA00011738"/>
    </source>
</evidence>
<evidence type="ECO:0000256" key="1">
    <source>
        <dbReference type="ARBA" id="ARBA00002634"/>
    </source>
</evidence>
<reference evidence="17" key="1">
    <citation type="submission" date="2023-03" db="EMBL/GenBank/DDBJ databases">
        <authorList>
            <person name="Steffen K."/>
            <person name="Cardenas P."/>
        </authorList>
    </citation>
    <scope>NUCLEOTIDE SEQUENCE</scope>
</reference>
<evidence type="ECO:0000256" key="7">
    <source>
        <dbReference type="ARBA" id="ARBA00022490"/>
    </source>
</evidence>
<dbReference type="PIRSF" id="PIRSF000386">
    <property type="entry name" value="tRNA_mtase"/>
    <property type="match status" value="1"/>
</dbReference>
<dbReference type="InterPro" id="IPR029026">
    <property type="entry name" value="tRNA_m1G_MTases_N"/>
</dbReference>
<dbReference type="InterPro" id="IPR002649">
    <property type="entry name" value="tRNA_m1G_MeTrfase_TrmD"/>
</dbReference>
<keyword evidence="10" id="KW-0949">S-adenosyl-L-methionine</keyword>
<dbReference type="HAMAP" id="MF_00605">
    <property type="entry name" value="TrmD"/>
    <property type="match status" value="1"/>
</dbReference>
<evidence type="ECO:0000256" key="11">
    <source>
        <dbReference type="ARBA" id="ARBA00022694"/>
    </source>
</evidence>
<proteinExistence type="inferred from homology"/>